<comment type="caution">
    <text evidence="1">The sequence shown here is derived from an EMBL/GenBank/DDBJ whole genome shotgun (WGS) entry which is preliminary data.</text>
</comment>
<name>A0A2N3L7D7_9PROT</name>
<dbReference type="Proteomes" id="UP000233332">
    <property type="component" value="Unassembled WGS sequence"/>
</dbReference>
<keyword evidence="2" id="KW-1185">Reference proteome</keyword>
<proteinExistence type="predicted"/>
<gene>
    <name evidence="1" type="ORF">COO92_07655</name>
</gene>
<dbReference type="EMBL" id="NXGX01000003">
    <property type="protein sequence ID" value="PKR58731.1"/>
    <property type="molecule type" value="Genomic_DNA"/>
</dbReference>
<dbReference type="AlphaFoldDB" id="A0A2N3L7D7"/>
<accession>A0A2N3L7D7</accession>
<reference evidence="1 2" key="1">
    <citation type="submission" date="2017-09" db="EMBL/GenBank/DDBJ databases">
        <title>Biodiversity and function of Thalassospira species in the particle-attached aromatic-hydrocarbon-degrading consortia from the surface seawater of the China South Sea.</title>
        <authorList>
            <person name="Dong C."/>
            <person name="Lai Q."/>
            <person name="Shao Z."/>
        </authorList>
    </citation>
    <scope>NUCLEOTIDE SEQUENCE [LARGE SCALE GENOMIC DNA]</scope>
    <source>
        <strain evidence="1 2">139Z-12</strain>
    </source>
</reference>
<sequence>MGDVGRAFHAGDAIACPADLIGDCAPIWQEKSAGHDATGSLREGVATIFDTFVWLIVMVKVFS</sequence>
<organism evidence="1 2">
    <name type="scientific">Thalassospira lohafexi</name>
    <dbReference type="NCBI Taxonomy" id="744227"/>
    <lineage>
        <taxon>Bacteria</taxon>
        <taxon>Pseudomonadati</taxon>
        <taxon>Pseudomonadota</taxon>
        <taxon>Alphaproteobacteria</taxon>
        <taxon>Rhodospirillales</taxon>
        <taxon>Thalassospiraceae</taxon>
        <taxon>Thalassospira</taxon>
    </lineage>
</organism>
<protein>
    <submittedName>
        <fullName evidence="1">Uncharacterized protein</fullName>
    </submittedName>
</protein>
<evidence type="ECO:0000313" key="2">
    <source>
        <dbReference type="Proteomes" id="UP000233332"/>
    </source>
</evidence>
<evidence type="ECO:0000313" key="1">
    <source>
        <dbReference type="EMBL" id="PKR58731.1"/>
    </source>
</evidence>